<keyword evidence="5" id="KW-0472">Membrane</keyword>
<comment type="subcellular location">
    <subcellularLocation>
        <location evidence="1">Membrane</location>
        <topology evidence="1">Multi-pass membrane protein</topology>
    </subcellularLocation>
</comment>
<dbReference type="SUPFAM" id="SSF53474">
    <property type="entry name" value="alpha/beta-Hydrolases"/>
    <property type="match status" value="2"/>
</dbReference>
<dbReference type="AlphaFoldDB" id="F4PHJ0"/>
<evidence type="ECO:0000256" key="4">
    <source>
        <dbReference type="ARBA" id="ARBA00022989"/>
    </source>
</evidence>
<protein>
    <submittedName>
        <fullName evidence="7">Transmembrane protein</fullName>
    </submittedName>
</protein>
<reference evidence="8" key="1">
    <citation type="journal article" date="2011" name="Genome Res.">
        <title>Phylogeny-wide analysis of social amoeba genomes highlights ancient origins for complex intercellular communication.</title>
        <authorList>
            <person name="Heidel A.J."/>
            <person name="Lawal H.M."/>
            <person name="Felder M."/>
            <person name="Schilde C."/>
            <person name="Helps N.R."/>
            <person name="Tunggal B."/>
            <person name="Rivero F."/>
            <person name="John U."/>
            <person name="Schleicher M."/>
            <person name="Eichinger L."/>
            <person name="Platzer M."/>
            <person name="Noegel A.A."/>
            <person name="Schaap P."/>
            <person name="Gloeckner G."/>
        </authorList>
    </citation>
    <scope>NUCLEOTIDE SEQUENCE [LARGE SCALE GENOMIC DNA]</scope>
    <source>
        <strain evidence="8">SH3</strain>
    </source>
</reference>
<feature type="region of interest" description="Disordered" evidence="6">
    <location>
        <begin position="275"/>
        <end position="294"/>
    </location>
</feature>
<keyword evidence="4" id="KW-1133">Transmembrane helix</keyword>
<evidence type="ECO:0000256" key="1">
    <source>
        <dbReference type="ARBA" id="ARBA00004141"/>
    </source>
</evidence>
<evidence type="ECO:0000256" key="3">
    <source>
        <dbReference type="ARBA" id="ARBA00022692"/>
    </source>
</evidence>
<dbReference type="GeneID" id="14877332"/>
<evidence type="ECO:0000313" key="7">
    <source>
        <dbReference type="EMBL" id="EGG25174.1"/>
    </source>
</evidence>
<sequence length="294" mass="32865">MGTRFIDWSIMSWRNYKKQVEESKHSTFTRFTTKMMHDAIRPSASILEHGSIIRTSWGIVKDRAQRAGKLLAEEILGQAFGRRPITLVGISMGARLIYHCLLELVDKKAYGIIENVILIGAPIPSDDINIWSKIRKLVSRRLVNCFSPKDIILKICYESSSITDDGIVAAGAGYTAIGSKKTSIFSGGFFTDHHKKLGQEILNKKQSMFRQNCKDQFYLSTKNIKSIENVDVSCLIDSHLDYSNSNIRRAILHHVNINSCVPCNSFVVIEDDDKTVPSPTTATSTSTSTSTTIN</sequence>
<keyword evidence="3 7" id="KW-0812">Transmembrane</keyword>
<keyword evidence="8" id="KW-1185">Reference proteome</keyword>
<feature type="compositionally biased region" description="Low complexity" evidence="6">
    <location>
        <begin position="276"/>
        <end position="294"/>
    </location>
</feature>
<dbReference type="PANTHER" id="PTHR17920">
    <property type="entry name" value="TRANSMEMBRANE AND COILED-COIL DOMAIN-CONTAINING PROTEIN 4 TMCO4"/>
    <property type="match status" value="1"/>
</dbReference>
<dbReference type="GO" id="GO:0016020">
    <property type="term" value="C:membrane"/>
    <property type="evidence" value="ECO:0007669"/>
    <property type="project" value="UniProtKB-SubCell"/>
</dbReference>
<proteinExistence type="inferred from homology"/>
<dbReference type="RefSeq" id="XP_004363025.1">
    <property type="nucleotide sequence ID" value="XM_004362968.1"/>
</dbReference>
<name>F4PHJ0_CACFS</name>
<dbReference type="KEGG" id="dfa:DFA_03422"/>
<evidence type="ECO:0000256" key="2">
    <source>
        <dbReference type="ARBA" id="ARBA00009824"/>
    </source>
</evidence>
<evidence type="ECO:0000256" key="5">
    <source>
        <dbReference type="ARBA" id="ARBA00023136"/>
    </source>
</evidence>
<dbReference type="InterPro" id="IPR029058">
    <property type="entry name" value="AB_hydrolase_fold"/>
</dbReference>
<evidence type="ECO:0000256" key="6">
    <source>
        <dbReference type="SAM" id="MobiDB-lite"/>
    </source>
</evidence>
<evidence type="ECO:0000313" key="8">
    <source>
        <dbReference type="Proteomes" id="UP000007797"/>
    </source>
</evidence>
<dbReference type="OrthoDB" id="20170at2759"/>
<dbReference type="Proteomes" id="UP000007797">
    <property type="component" value="Unassembled WGS sequence"/>
</dbReference>
<dbReference type="Pfam" id="PF05277">
    <property type="entry name" value="DUF726"/>
    <property type="match status" value="1"/>
</dbReference>
<gene>
    <name evidence="7" type="ORF">DFA_03422</name>
</gene>
<organism evidence="7 8">
    <name type="scientific">Cavenderia fasciculata</name>
    <name type="common">Slime mold</name>
    <name type="synonym">Dictyostelium fasciculatum</name>
    <dbReference type="NCBI Taxonomy" id="261658"/>
    <lineage>
        <taxon>Eukaryota</taxon>
        <taxon>Amoebozoa</taxon>
        <taxon>Evosea</taxon>
        <taxon>Eumycetozoa</taxon>
        <taxon>Dictyostelia</taxon>
        <taxon>Acytosteliales</taxon>
        <taxon>Cavenderiaceae</taxon>
        <taxon>Cavenderia</taxon>
    </lineage>
</organism>
<accession>F4PHJ0</accession>
<comment type="similarity">
    <text evidence="2">Belongs to the TMCO4 family.</text>
</comment>
<dbReference type="InterPro" id="IPR007941">
    <property type="entry name" value="DUF726"/>
</dbReference>
<dbReference type="PANTHER" id="PTHR17920:SF3">
    <property type="entry name" value="TRANSMEMBRANE AND COILED-COIL DOMAIN-CONTAINING PROTEIN 4"/>
    <property type="match status" value="1"/>
</dbReference>
<dbReference type="EMBL" id="GL883006">
    <property type="protein sequence ID" value="EGG25174.1"/>
    <property type="molecule type" value="Genomic_DNA"/>
</dbReference>